<evidence type="ECO:0000313" key="9">
    <source>
        <dbReference type="Proteomes" id="UP000028134"/>
    </source>
</evidence>
<evidence type="ECO:0000256" key="5">
    <source>
        <dbReference type="ARBA" id="ARBA00023237"/>
    </source>
</evidence>
<proteinExistence type="inferred from homology"/>
<accession>A0A078QIR0</accession>
<keyword evidence="4" id="KW-0472">Membrane</keyword>
<dbReference type="Pfam" id="PF07980">
    <property type="entry name" value="SusD_RagB"/>
    <property type="match status" value="1"/>
</dbReference>
<keyword evidence="5" id="KW-0998">Cell outer membrane</keyword>
<dbReference type="GO" id="GO:0009279">
    <property type="term" value="C:cell outer membrane"/>
    <property type="evidence" value="ECO:0007669"/>
    <property type="project" value="UniProtKB-SubCell"/>
</dbReference>
<keyword evidence="3" id="KW-0732">Signal</keyword>
<evidence type="ECO:0000256" key="1">
    <source>
        <dbReference type="ARBA" id="ARBA00004442"/>
    </source>
</evidence>
<dbReference type="PATRIC" id="fig|1339350.3.peg.4738"/>
<comment type="similarity">
    <text evidence="2">Belongs to the SusD family.</text>
</comment>
<dbReference type="AlphaFoldDB" id="A0A078QIR0"/>
<reference evidence="8 9" key="1">
    <citation type="submission" date="2014-04" db="EMBL/GenBank/DDBJ databases">
        <authorList>
            <person name="Sears C."/>
            <person name="Carroll K."/>
            <person name="Sack B.R."/>
            <person name="Qadri F."/>
            <person name="Myers L.L."/>
            <person name="Chung G.-T."/>
            <person name="Escheverria P."/>
            <person name="Fraser C.M."/>
            <person name="Sadzewicz L."/>
            <person name="Shefchek K.A."/>
            <person name="Tallon L."/>
            <person name="Das S.P."/>
            <person name="Daugherty S."/>
            <person name="Mongodin E.F."/>
        </authorList>
    </citation>
    <scope>NUCLEOTIDE SEQUENCE [LARGE SCALE GENOMIC DNA]</scope>
    <source>
        <strain evidence="9">3775 SL(B) 10 (iv)</strain>
    </source>
</reference>
<dbReference type="GeneID" id="5302995"/>
<evidence type="ECO:0000313" key="8">
    <source>
        <dbReference type="EMBL" id="KDS23075.1"/>
    </source>
</evidence>
<gene>
    <name evidence="8" type="ORF">M097_5025</name>
</gene>
<dbReference type="InterPro" id="IPR033985">
    <property type="entry name" value="SusD-like_N"/>
</dbReference>
<comment type="subcellular location">
    <subcellularLocation>
        <location evidence="1">Cell outer membrane</location>
    </subcellularLocation>
</comment>
<dbReference type="Gene3D" id="1.25.40.390">
    <property type="match status" value="1"/>
</dbReference>
<dbReference type="InterPro" id="IPR011990">
    <property type="entry name" value="TPR-like_helical_dom_sf"/>
</dbReference>
<dbReference type="EMBL" id="JNHI01000126">
    <property type="protein sequence ID" value="KDS23075.1"/>
    <property type="molecule type" value="Genomic_DNA"/>
</dbReference>
<comment type="caution">
    <text evidence="8">The sequence shown here is derived from an EMBL/GenBank/DDBJ whole genome shotgun (WGS) entry which is preliminary data.</text>
</comment>
<evidence type="ECO:0000259" key="6">
    <source>
        <dbReference type="Pfam" id="PF07980"/>
    </source>
</evidence>
<protein>
    <submittedName>
        <fullName evidence="8">Starch-binding associating with outer membrane family protein</fullName>
    </submittedName>
</protein>
<feature type="domain" description="SusD-like N-terminal" evidence="7">
    <location>
        <begin position="93"/>
        <end position="227"/>
    </location>
</feature>
<evidence type="ECO:0000256" key="3">
    <source>
        <dbReference type="ARBA" id="ARBA00022729"/>
    </source>
</evidence>
<dbReference type="Pfam" id="PF14322">
    <property type="entry name" value="SusD-like_3"/>
    <property type="match status" value="1"/>
</dbReference>
<name>A0A078QIR0_PHOVU</name>
<feature type="domain" description="RagB/SusD" evidence="6">
    <location>
        <begin position="344"/>
        <end position="562"/>
    </location>
</feature>
<evidence type="ECO:0000256" key="4">
    <source>
        <dbReference type="ARBA" id="ARBA00023136"/>
    </source>
</evidence>
<sequence length="562" mass="64141">MKIMLRKIIVIIISFVTIGMMGSCEDIFNDLAVNPNQSDVNSFYTTLENCNKGILGIYGYISTPRNLGACGFGLMLTRSDEGCSVADYGVPGAYNEEFTPSYYSLVQPFQLMYTAASQANQMIESLTEIEFSNKELQDAYLGEAYFLRAFTHFFLFINYRNIPLIKELPKAPNEYKPQATPEEAWDFIIDDLIKAKDLLPDKNFWDAKNKGRVTKASAYALLGKSYLYRSGIEPKYGTSQTTYYNEAAAAFAEIINGNCGNYRLVDDYSWNFDVAHENNDESIFEVQFVGVLNTGFNPGFVDSGLFNDVRCKMCIMNRSRNSNSSAQVMHNWLYDKFVASKTVTGETDPRMFGSFVFNDNVSEIIRPKGMKVTFLEGKDWEAEMGSKEGTFGEQYELAMGYKMCSRKWLDWTLPPTDDAGGHFFNGRAQGVNWRMIRYSDVLLMYAEAVVMGGKATANITPLEAINKVRDRVGVPHVTEANMRTIEDERILELTYEGFRFFDLLRWGKVVERFRELENTDPLFKRFSRAQYMGFKENKNEWVPLPIDEVEGNPYITKNNPGW</sequence>
<evidence type="ECO:0000256" key="2">
    <source>
        <dbReference type="ARBA" id="ARBA00006275"/>
    </source>
</evidence>
<organism evidence="8 9">
    <name type="scientific">Phocaeicola vulgatus str. 3775 SL</name>
    <name type="common">B</name>
    <name type="synonym">iv</name>
    <dbReference type="NCBI Taxonomy" id="1339350"/>
    <lineage>
        <taxon>Bacteria</taxon>
        <taxon>Pseudomonadati</taxon>
        <taxon>Bacteroidota</taxon>
        <taxon>Bacteroidia</taxon>
        <taxon>Bacteroidales</taxon>
        <taxon>Bacteroidaceae</taxon>
        <taxon>Phocaeicola</taxon>
    </lineage>
</organism>
<dbReference type="SUPFAM" id="SSF48452">
    <property type="entry name" value="TPR-like"/>
    <property type="match status" value="1"/>
</dbReference>
<dbReference type="RefSeq" id="WP_011965414.1">
    <property type="nucleotide sequence ID" value="NZ_JNHI01000126.1"/>
</dbReference>
<dbReference type="DNASU" id="5302995"/>
<dbReference type="InterPro" id="IPR012944">
    <property type="entry name" value="SusD_RagB_dom"/>
</dbReference>
<dbReference type="Proteomes" id="UP000028134">
    <property type="component" value="Unassembled WGS sequence"/>
</dbReference>
<dbReference type="PROSITE" id="PS51257">
    <property type="entry name" value="PROKAR_LIPOPROTEIN"/>
    <property type="match status" value="1"/>
</dbReference>
<evidence type="ECO:0000259" key="7">
    <source>
        <dbReference type="Pfam" id="PF14322"/>
    </source>
</evidence>